<evidence type="ECO:0000313" key="2">
    <source>
        <dbReference type="Proteomes" id="UP000789920"/>
    </source>
</evidence>
<organism evidence="1 2">
    <name type="scientific">Racocetra persica</name>
    <dbReference type="NCBI Taxonomy" id="160502"/>
    <lineage>
        <taxon>Eukaryota</taxon>
        <taxon>Fungi</taxon>
        <taxon>Fungi incertae sedis</taxon>
        <taxon>Mucoromycota</taxon>
        <taxon>Glomeromycotina</taxon>
        <taxon>Glomeromycetes</taxon>
        <taxon>Diversisporales</taxon>
        <taxon>Gigasporaceae</taxon>
        <taxon>Racocetra</taxon>
    </lineage>
</organism>
<sequence>FGDDVDDILEDDIRSSAEDGFDDGDGVVERDADCSLGHLRVTISSAGIKYEGYGTTSYTVGDADLTNIKVVILPSRTISKFQPIDSSIIAAFKHHYYNIANCFCYTGLFDYEISPTIREVYSNNEDSSVIADLEESLRLLSSCHLISLAHYTNPKEEMDMISADELNDITSFTNQAKLNSLHIVISLLDTTITDYNITLQILHSL</sequence>
<comment type="caution">
    <text evidence="1">The sequence shown here is derived from an EMBL/GenBank/DDBJ whole genome shotgun (WGS) entry which is preliminary data.</text>
</comment>
<reference evidence="1" key="1">
    <citation type="submission" date="2021-06" db="EMBL/GenBank/DDBJ databases">
        <authorList>
            <person name="Kallberg Y."/>
            <person name="Tangrot J."/>
            <person name="Rosling A."/>
        </authorList>
    </citation>
    <scope>NUCLEOTIDE SEQUENCE</scope>
    <source>
        <strain evidence="1">MA461A</strain>
    </source>
</reference>
<protein>
    <submittedName>
        <fullName evidence="1">35211_t:CDS:1</fullName>
    </submittedName>
</protein>
<accession>A0ACA9P0P3</accession>
<dbReference type="EMBL" id="CAJVQC010016723">
    <property type="protein sequence ID" value="CAG8679117.1"/>
    <property type="molecule type" value="Genomic_DNA"/>
</dbReference>
<evidence type="ECO:0000313" key="1">
    <source>
        <dbReference type="EMBL" id="CAG8679117.1"/>
    </source>
</evidence>
<gene>
    <name evidence="1" type="ORF">RPERSI_LOCUS9027</name>
</gene>
<dbReference type="Proteomes" id="UP000789920">
    <property type="component" value="Unassembled WGS sequence"/>
</dbReference>
<feature type="non-terminal residue" evidence="1">
    <location>
        <position position="1"/>
    </location>
</feature>
<name>A0ACA9P0P3_9GLOM</name>
<proteinExistence type="predicted"/>
<keyword evidence="2" id="KW-1185">Reference proteome</keyword>